<dbReference type="EC" id="2.7.8.39" evidence="2"/>
<feature type="transmembrane region" description="Helical" evidence="2">
    <location>
        <begin position="144"/>
        <end position="177"/>
    </location>
</feature>
<dbReference type="Proteomes" id="UP000246004">
    <property type="component" value="Unassembled WGS sequence"/>
</dbReference>
<comment type="caution">
    <text evidence="2">Lacks conserved residue(s) required for the propagation of feature annotation.</text>
</comment>
<feature type="transmembrane region" description="Helical" evidence="2">
    <location>
        <begin position="27"/>
        <end position="57"/>
    </location>
</feature>
<keyword evidence="2" id="KW-0812">Transmembrane</keyword>
<dbReference type="InterPro" id="IPR043130">
    <property type="entry name" value="CDP-OH_PTrfase_TM_dom"/>
</dbReference>
<keyword evidence="2" id="KW-0479">Metal-binding</keyword>
<dbReference type="AlphaFoldDB" id="A0A2V2BQG7"/>
<keyword evidence="1 2" id="KW-0808">Transferase</keyword>
<keyword evidence="2" id="KW-0443">Lipid metabolism</keyword>
<keyword evidence="2" id="KW-1133">Transmembrane helix</keyword>
<evidence type="ECO:0000256" key="3">
    <source>
        <dbReference type="RuleBase" id="RU003750"/>
    </source>
</evidence>
<name>A0A2V2BQG7_9EURY</name>
<dbReference type="GO" id="GO:0005886">
    <property type="term" value="C:plasma membrane"/>
    <property type="evidence" value="ECO:0007669"/>
    <property type="project" value="UniProtKB-SubCell"/>
</dbReference>
<comment type="catalytic activity">
    <reaction evidence="2">
        <text>CDP-2,3-bis-O-(phytanyl)-sn-glycerol + 1D-myo-inositol 3-phosphate = saturated 1-archaetidyl-1D-myo-inositol 3-phosphate + CMP + H(+)</text>
        <dbReference type="Rhea" id="RHEA:36823"/>
        <dbReference type="ChEBI" id="CHEBI:15378"/>
        <dbReference type="ChEBI" id="CHEBI:58401"/>
        <dbReference type="ChEBI" id="CHEBI:60377"/>
        <dbReference type="ChEBI" id="CHEBI:74004"/>
        <dbReference type="ChEBI" id="CHEBI:74006"/>
        <dbReference type="EC" id="2.7.8.39"/>
    </reaction>
</comment>
<dbReference type="EMBL" id="LWMS01000042">
    <property type="protein sequence ID" value="PWL07945.1"/>
    <property type="molecule type" value="Genomic_DNA"/>
</dbReference>
<comment type="cofactor">
    <cofactor evidence="2">
        <name>Mn(2+)</name>
        <dbReference type="ChEBI" id="CHEBI:29035"/>
    </cofactor>
    <cofactor evidence="2">
        <name>Mg(2+)</name>
        <dbReference type="ChEBI" id="CHEBI:18420"/>
    </cofactor>
    <text evidence="2">Binds 2 Mg(2+) or Mn(2+) ions per subunit.</text>
</comment>
<dbReference type="GO" id="GO:0016780">
    <property type="term" value="F:phosphotransferase activity, for other substituted phosphate groups"/>
    <property type="evidence" value="ECO:0007669"/>
    <property type="project" value="UniProtKB-UniRule"/>
</dbReference>
<evidence type="ECO:0000313" key="4">
    <source>
        <dbReference type="EMBL" id="PWL07945.1"/>
    </source>
</evidence>
<evidence type="ECO:0000256" key="1">
    <source>
        <dbReference type="ARBA" id="ARBA00022679"/>
    </source>
</evidence>
<dbReference type="PROSITE" id="PS00379">
    <property type="entry name" value="CDP_ALCOHOL_P_TRANSF"/>
    <property type="match status" value="1"/>
</dbReference>
<feature type="active site" description="Proton acceptor" evidence="2">
    <location>
        <position position="87"/>
    </location>
</feature>
<feature type="binding site" evidence="2">
    <location>
        <position position="83"/>
    </location>
    <ligand>
        <name>Mg(2+)</name>
        <dbReference type="ChEBI" id="CHEBI:18420"/>
        <label>2</label>
    </ligand>
</feature>
<keyword evidence="2" id="KW-1003">Cell membrane</keyword>
<organism evidence="4 5">
    <name type="scientific">Methanosphaera cuniculi</name>
    <dbReference type="NCBI Taxonomy" id="1077256"/>
    <lineage>
        <taxon>Archaea</taxon>
        <taxon>Methanobacteriati</taxon>
        <taxon>Methanobacteriota</taxon>
        <taxon>Methanomada group</taxon>
        <taxon>Methanobacteria</taxon>
        <taxon>Methanobacteriales</taxon>
        <taxon>Methanobacteriaceae</taxon>
        <taxon>Methanosphaera</taxon>
    </lineage>
</organism>
<feature type="binding site" evidence="2">
    <location>
        <position position="62"/>
    </location>
    <ligand>
        <name>Mg(2+)</name>
        <dbReference type="ChEBI" id="CHEBI:18420"/>
        <label>2</label>
    </ligand>
</feature>
<keyword evidence="2" id="KW-0464">Manganese</keyword>
<feature type="binding site" evidence="2">
    <location>
        <position position="83"/>
    </location>
    <ligand>
        <name>Mg(2+)</name>
        <dbReference type="ChEBI" id="CHEBI:18420"/>
        <label>1</label>
    </ligand>
</feature>
<dbReference type="UniPathway" id="UPA00085"/>
<keyword evidence="2" id="KW-0472">Membrane</keyword>
<sequence>MINDKLRPQANEITAIIGSKLNINPDIITLLGLFISILAGVFFASGNLIAGVIFILISGACDVIDGSIARTHNRKTRFGGFLDSVCDRFADAAILIGLIYSGYIDAILGALAIHSSMTVSYVRARAENEKIRCSVGIAERAERLLIIVIGATLASLMGGSHNIMFAAIAILTVLSYITVLQRVYHTWINLY</sequence>
<dbReference type="GO" id="GO:0008654">
    <property type="term" value="P:phospholipid biosynthetic process"/>
    <property type="evidence" value="ECO:0007669"/>
    <property type="project" value="UniProtKB-UniRule"/>
</dbReference>
<accession>A0A2V2BQG7</accession>
<gene>
    <name evidence="4" type="primary">pgsA_2</name>
    <name evidence="4" type="ORF">MSCUN_11880</name>
</gene>
<dbReference type="GO" id="GO:0000287">
    <property type="term" value="F:magnesium ion binding"/>
    <property type="evidence" value="ECO:0007669"/>
    <property type="project" value="UniProtKB-UniRule"/>
</dbReference>
<comment type="similarity">
    <text evidence="2 3">Belongs to the CDP-alcohol phosphatidyltransferase class-I family.</text>
</comment>
<dbReference type="OrthoDB" id="9904at2157"/>
<comment type="caution">
    <text evidence="4">The sequence shown here is derived from an EMBL/GenBank/DDBJ whole genome shotgun (WGS) entry which is preliminary data.</text>
</comment>
<comment type="subcellular location">
    <subcellularLocation>
        <location evidence="2">Cell membrane</location>
        <topology evidence="2">Multi-pass membrane protein</topology>
    </subcellularLocation>
</comment>
<dbReference type="Pfam" id="PF01066">
    <property type="entry name" value="CDP-OH_P_transf"/>
    <property type="match status" value="1"/>
</dbReference>
<dbReference type="HAMAP" id="MF_02242">
    <property type="entry name" value="AIP_synthase"/>
    <property type="match status" value="1"/>
</dbReference>
<evidence type="ECO:0000256" key="2">
    <source>
        <dbReference type="HAMAP-Rule" id="MF_02242"/>
    </source>
</evidence>
<dbReference type="InterPro" id="IPR054868">
    <property type="entry name" value="archin_ph_syn"/>
</dbReference>
<comment type="function">
    <text evidence="2">Catalyzes the formation of archaetidylinositol phosphate (AIP) from CDP-archaeol (CDP-ArOH or CDP-2,3-bis-(O-phytanyl)-sn-glycerol) and 1L-myo-inositol 1-phosphate (IP or 1D-myo-inositol 3-phosphate). AIP is a precursor of archaetidyl-myo-inositol (AI), an ether-type inositol phospholipid ubiquitously distributed in archaea membranes and essential for glycolipid biosynthesis in archaea.</text>
</comment>
<keyword evidence="2" id="KW-1208">Phospholipid metabolism</keyword>
<protein>
    <recommendedName>
        <fullName evidence="2">Archaetidylinositol phosphate synthase</fullName>
        <shortName evidence="2">AIP synthase</shortName>
        <ecNumber evidence="2">2.7.8.39</ecNumber>
    </recommendedName>
</protein>
<proteinExistence type="inferred from homology"/>
<reference evidence="4 5" key="1">
    <citation type="submission" date="2016-04" db="EMBL/GenBank/DDBJ databases">
        <title>Genome sequence of Methanosphaera cuniculi DSM 4103.</title>
        <authorList>
            <person name="Poehlein A."/>
            <person name="Seedorf H."/>
            <person name="Daniel R."/>
        </authorList>
    </citation>
    <scope>NUCLEOTIDE SEQUENCE [LARGE SCALE GENOMIC DNA]</scope>
    <source>
        <strain evidence="4 5">DSM 4103</strain>
    </source>
</reference>
<dbReference type="RefSeq" id="WP_095608737.1">
    <property type="nucleotide sequence ID" value="NZ_LMVN01000019.1"/>
</dbReference>
<keyword evidence="2" id="KW-0444">Lipid biosynthesis</keyword>
<dbReference type="Gene3D" id="1.20.120.1760">
    <property type="match status" value="1"/>
</dbReference>
<dbReference type="InterPro" id="IPR000462">
    <property type="entry name" value="CDP-OH_P_trans"/>
</dbReference>
<comment type="pathway">
    <text evidence="2">Lipid metabolism; phospholipid metabolism.</text>
</comment>
<feature type="binding site" evidence="2">
    <location>
        <position position="62"/>
    </location>
    <ligand>
        <name>Mg(2+)</name>
        <dbReference type="ChEBI" id="CHEBI:18420"/>
        <label>1</label>
    </ligand>
</feature>
<feature type="binding site" evidence="2">
    <location>
        <position position="65"/>
    </location>
    <ligand>
        <name>Mg(2+)</name>
        <dbReference type="ChEBI" id="CHEBI:18420"/>
        <label>1</label>
    </ligand>
</feature>
<dbReference type="InterPro" id="IPR048254">
    <property type="entry name" value="CDP_ALCOHOL_P_TRANSF_CS"/>
</dbReference>
<feature type="binding site" evidence="2">
    <location>
        <position position="87"/>
    </location>
    <ligand>
        <name>Mg(2+)</name>
        <dbReference type="ChEBI" id="CHEBI:18420"/>
        <label>2</label>
    </ligand>
</feature>
<dbReference type="NCBIfam" id="NF040950">
    <property type="entry name" value="archin_ph_syn"/>
    <property type="match status" value="1"/>
</dbReference>
<evidence type="ECO:0000313" key="5">
    <source>
        <dbReference type="Proteomes" id="UP000246004"/>
    </source>
</evidence>
<keyword evidence="2" id="KW-0460">Magnesium</keyword>
<dbReference type="InterPro" id="IPR044270">
    <property type="entry name" value="AIP_synthase"/>
</dbReference>